<dbReference type="RefSeq" id="XP_004025017.1">
    <property type="nucleotide sequence ID" value="XM_004024968.1"/>
</dbReference>
<evidence type="ECO:0000313" key="2">
    <source>
        <dbReference type="Proteomes" id="UP000008983"/>
    </source>
</evidence>
<organism evidence="1 2">
    <name type="scientific">Ichthyophthirius multifiliis</name>
    <name type="common">White spot disease agent</name>
    <name type="synonym">Ich</name>
    <dbReference type="NCBI Taxonomy" id="5932"/>
    <lineage>
        <taxon>Eukaryota</taxon>
        <taxon>Sar</taxon>
        <taxon>Alveolata</taxon>
        <taxon>Ciliophora</taxon>
        <taxon>Intramacronucleata</taxon>
        <taxon>Oligohymenophorea</taxon>
        <taxon>Hymenostomatida</taxon>
        <taxon>Ophryoglenina</taxon>
        <taxon>Ichthyophthirius</taxon>
    </lineage>
</organism>
<dbReference type="GeneID" id="14903613"/>
<proteinExistence type="predicted"/>
<dbReference type="AlphaFoldDB" id="G0R4Q8"/>
<dbReference type="STRING" id="857967.G0R4Q8"/>
<protein>
    <submittedName>
        <fullName evidence="1">Uncharacterized protein</fullName>
    </submittedName>
</protein>
<accession>G0R4Q8</accession>
<sequence>MGLSTFKYWDRVKLAFNNVKMEGQILWTNIKSRADQAKNFFENQFKKKIVSSSEKKGRLLFQETQRQLDGSIDINNLEFATVFGQVQDVADNFQTEGLTEVLNNVSDFKSQVEQQTENSGGLIQRLIKQIVSKLEFSKSFPSQTRKIPVDYAYTYSGKIAKFKLVLNAQWEVTFNTGIQFKNGLLDFKAGINTKVSVNGNISFGISIGEVGGTAEGTFLNTQVQIGLGLKVLEKFAGQVYIDGNFSPYAFKIGAYLNLSLQKENKVCGKNNKRYLGTAKKNNAGNVNVQAIGQAADLAKKNQKVVSSVNKNSKMINSATNAAKDKAIQEAKGLGSGSITNVKSAVQDIVGGDETTLVKNESIDNAQNQCQVNVEAVPKKDYIFGPFEFIGETYKKRLLDKSWNGYNQSKEGQ</sequence>
<dbReference type="EMBL" id="GL984353">
    <property type="protein sequence ID" value="EGR27565.1"/>
    <property type="molecule type" value="Genomic_DNA"/>
</dbReference>
<gene>
    <name evidence="1" type="ORF">IMG5_194280</name>
</gene>
<dbReference type="eggNOG" id="ENOG502SENG">
    <property type="taxonomic scope" value="Eukaryota"/>
</dbReference>
<name>G0R4Q8_ICHMU</name>
<reference evidence="1 2" key="1">
    <citation type="submission" date="2011-07" db="EMBL/GenBank/DDBJ databases">
        <authorList>
            <person name="Coyne R."/>
            <person name="Brami D."/>
            <person name="Johnson J."/>
            <person name="Hostetler J."/>
            <person name="Hannick L."/>
            <person name="Clark T."/>
            <person name="Cassidy-Hanley D."/>
            <person name="Inman J."/>
        </authorList>
    </citation>
    <scope>NUCLEOTIDE SEQUENCE [LARGE SCALE GENOMIC DNA]</scope>
    <source>
        <strain evidence="1 2">G5</strain>
    </source>
</reference>
<evidence type="ECO:0000313" key="1">
    <source>
        <dbReference type="EMBL" id="EGR27565.1"/>
    </source>
</evidence>
<dbReference type="Proteomes" id="UP000008983">
    <property type="component" value="Unassembled WGS sequence"/>
</dbReference>
<keyword evidence="2" id="KW-1185">Reference proteome</keyword>
<dbReference type="InParanoid" id="G0R4Q8"/>